<dbReference type="Gene3D" id="3.30.470.10">
    <property type="match status" value="1"/>
</dbReference>
<dbReference type="GO" id="GO:0008696">
    <property type="term" value="F:4-amino-4-deoxychorismate lyase activity"/>
    <property type="evidence" value="ECO:0007669"/>
    <property type="project" value="UniProtKB-EC"/>
</dbReference>
<dbReference type="InterPro" id="IPR043131">
    <property type="entry name" value="BCAT-like_N"/>
</dbReference>
<evidence type="ECO:0000256" key="2">
    <source>
        <dbReference type="ARBA" id="ARBA00009320"/>
    </source>
</evidence>
<sequence>MIAEAANSDWPLEDRGVAYGDGLFETVLVRDGTPLLWEQHLARLARGCRVLRIPLPAREHLEAPLVEAGEGLSVLKLILTRGSGGRGYAPPDTPAPQLRWRLGPFVPSAERWREGVRVRHCRLRLGTQPLLAGLKHLNRLENVLARAEWSDADTAEGLVCDSEGRLVEATCMNLFWQRDGVLETPRLDRCGVAGTLRAALLERAPIREVEAFPAVLDEVEALWLGNSLQGLWPVARLDDPEGNPLRHWSVGPLHRPLQALAHEALGHPAFTQ</sequence>
<keyword evidence="5" id="KW-0289">Folate biosynthesis</keyword>
<evidence type="ECO:0000256" key="1">
    <source>
        <dbReference type="ARBA" id="ARBA00001933"/>
    </source>
</evidence>
<dbReference type="InterPro" id="IPR017824">
    <property type="entry name" value="Aminodeoxychorismate_lyase_IV"/>
</dbReference>
<dbReference type="PANTHER" id="PTHR42743:SF2">
    <property type="entry name" value="AMINODEOXYCHORISMATE LYASE"/>
    <property type="match status" value="1"/>
</dbReference>
<dbReference type="Pfam" id="PF01063">
    <property type="entry name" value="Aminotran_4"/>
    <property type="match status" value="1"/>
</dbReference>
<comment type="caution">
    <text evidence="11">The sequence shown here is derived from an EMBL/GenBank/DDBJ whole genome shotgun (WGS) entry which is preliminary data.</text>
</comment>
<evidence type="ECO:0000256" key="8">
    <source>
        <dbReference type="ARBA" id="ARBA00035676"/>
    </source>
</evidence>
<evidence type="ECO:0000256" key="4">
    <source>
        <dbReference type="ARBA" id="ARBA00022898"/>
    </source>
</evidence>
<keyword evidence="12" id="KW-1185">Reference proteome</keyword>
<comment type="similarity">
    <text evidence="2">Belongs to the class-IV pyridoxal-phosphate-dependent aminotransferase family.</text>
</comment>
<dbReference type="SUPFAM" id="SSF56752">
    <property type="entry name" value="D-aminoacid aminotransferase-like PLP-dependent enzymes"/>
    <property type="match status" value="1"/>
</dbReference>
<evidence type="ECO:0000256" key="6">
    <source>
        <dbReference type="ARBA" id="ARBA00023239"/>
    </source>
</evidence>
<evidence type="ECO:0000256" key="7">
    <source>
        <dbReference type="ARBA" id="ARBA00035633"/>
    </source>
</evidence>
<dbReference type="InterPro" id="IPR050571">
    <property type="entry name" value="Class-IV_PLP-Dep_Aminotrnsfr"/>
</dbReference>
<evidence type="ECO:0000256" key="10">
    <source>
        <dbReference type="NCBIfam" id="TIGR03461"/>
    </source>
</evidence>
<reference evidence="11 12" key="1">
    <citation type="submission" date="2024-05" db="EMBL/GenBank/DDBJ databases">
        <title>Halomonas sp. CS7 16S ribosomal RNA gene Genome sequencing and assembly.</title>
        <authorList>
            <person name="Yook S."/>
        </authorList>
    </citation>
    <scope>NUCLEOTIDE SEQUENCE [LARGE SCALE GENOMIC DNA]</scope>
    <source>
        <strain evidence="11 12">CS7</strain>
    </source>
</reference>
<evidence type="ECO:0000313" key="11">
    <source>
        <dbReference type="EMBL" id="MEQ6887646.1"/>
    </source>
</evidence>
<comment type="subunit">
    <text evidence="3">Homodimer.</text>
</comment>
<comment type="cofactor">
    <cofactor evidence="1">
        <name>pyridoxal 5'-phosphate</name>
        <dbReference type="ChEBI" id="CHEBI:597326"/>
    </cofactor>
</comment>
<keyword evidence="6 11" id="KW-0456">Lyase</keyword>
<gene>
    <name evidence="11" type="primary">pabC</name>
    <name evidence="11" type="ORF">ABE957_03015</name>
</gene>
<dbReference type="EMBL" id="JBEGCI010000002">
    <property type="protein sequence ID" value="MEQ6887646.1"/>
    <property type="molecule type" value="Genomic_DNA"/>
</dbReference>
<dbReference type="InterPro" id="IPR036038">
    <property type="entry name" value="Aminotransferase-like"/>
</dbReference>
<dbReference type="Gene3D" id="3.20.10.10">
    <property type="entry name" value="D-amino Acid Aminotransferase, subunit A, domain 2"/>
    <property type="match status" value="1"/>
</dbReference>
<dbReference type="EC" id="4.1.3.38" evidence="8 10"/>
<comment type="catalytic activity">
    <reaction evidence="9">
        <text>4-amino-4-deoxychorismate = 4-aminobenzoate + pyruvate + H(+)</text>
        <dbReference type="Rhea" id="RHEA:16201"/>
        <dbReference type="ChEBI" id="CHEBI:15361"/>
        <dbReference type="ChEBI" id="CHEBI:15378"/>
        <dbReference type="ChEBI" id="CHEBI:17836"/>
        <dbReference type="ChEBI" id="CHEBI:58406"/>
        <dbReference type="EC" id="4.1.3.38"/>
    </reaction>
</comment>
<dbReference type="NCBIfam" id="TIGR03461">
    <property type="entry name" value="pabC_Proteo"/>
    <property type="match status" value="1"/>
</dbReference>
<keyword evidence="4" id="KW-0663">Pyridoxal phosphate</keyword>
<name>A0ABV1N4F0_9GAMM</name>
<dbReference type="PANTHER" id="PTHR42743">
    <property type="entry name" value="AMINO-ACID AMINOTRANSFERASE"/>
    <property type="match status" value="1"/>
</dbReference>
<evidence type="ECO:0000256" key="3">
    <source>
        <dbReference type="ARBA" id="ARBA00011738"/>
    </source>
</evidence>
<accession>A0ABV1N4F0</accession>
<dbReference type="Proteomes" id="UP001472978">
    <property type="component" value="Unassembled WGS sequence"/>
</dbReference>
<dbReference type="InterPro" id="IPR043132">
    <property type="entry name" value="BCAT-like_C"/>
</dbReference>
<proteinExistence type="inferred from homology"/>
<organism evidence="11 12">
    <name type="scientific">Halomonas pelophila</name>
    <dbReference type="NCBI Taxonomy" id="3151122"/>
    <lineage>
        <taxon>Bacteria</taxon>
        <taxon>Pseudomonadati</taxon>
        <taxon>Pseudomonadota</taxon>
        <taxon>Gammaproteobacteria</taxon>
        <taxon>Oceanospirillales</taxon>
        <taxon>Halomonadaceae</taxon>
        <taxon>Halomonas</taxon>
    </lineage>
</organism>
<evidence type="ECO:0000256" key="5">
    <source>
        <dbReference type="ARBA" id="ARBA00022909"/>
    </source>
</evidence>
<evidence type="ECO:0000256" key="9">
    <source>
        <dbReference type="ARBA" id="ARBA00049529"/>
    </source>
</evidence>
<comment type="pathway">
    <text evidence="7">Cofactor biosynthesis; tetrahydrofolate biosynthesis; 4-aminobenzoate from chorismate: step 2/2.</text>
</comment>
<dbReference type="CDD" id="cd01559">
    <property type="entry name" value="ADCL_like"/>
    <property type="match status" value="1"/>
</dbReference>
<evidence type="ECO:0000313" key="12">
    <source>
        <dbReference type="Proteomes" id="UP001472978"/>
    </source>
</evidence>
<protein>
    <recommendedName>
        <fullName evidence="8 10">Aminodeoxychorismate lyase</fullName>
        <ecNumber evidence="8 10">4.1.3.38</ecNumber>
    </recommendedName>
</protein>
<dbReference type="InterPro" id="IPR001544">
    <property type="entry name" value="Aminotrans_IV"/>
</dbReference>